<protein>
    <submittedName>
        <fullName evidence="2">Uncharacterized protein</fullName>
    </submittedName>
</protein>
<reference evidence="2 3" key="1">
    <citation type="submission" date="2021-06" db="EMBL/GenBank/DDBJ databases">
        <authorList>
            <person name="Palmer J.M."/>
        </authorList>
    </citation>
    <scope>NUCLEOTIDE SEQUENCE [LARGE SCALE GENOMIC DNA]</scope>
    <source>
        <strain evidence="3">if_2019</strain>
        <tissue evidence="2">Muscle</tissue>
    </source>
</reference>
<organism evidence="2 3">
    <name type="scientific">Ilyodon furcidens</name>
    <name type="common">goldbreast splitfin</name>
    <dbReference type="NCBI Taxonomy" id="33524"/>
    <lineage>
        <taxon>Eukaryota</taxon>
        <taxon>Metazoa</taxon>
        <taxon>Chordata</taxon>
        <taxon>Craniata</taxon>
        <taxon>Vertebrata</taxon>
        <taxon>Euteleostomi</taxon>
        <taxon>Actinopterygii</taxon>
        <taxon>Neopterygii</taxon>
        <taxon>Teleostei</taxon>
        <taxon>Neoteleostei</taxon>
        <taxon>Acanthomorphata</taxon>
        <taxon>Ovalentaria</taxon>
        <taxon>Atherinomorphae</taxon>
        <taxon>Cyprinodontiformes</taxon>
        <taxon>Goodeidae</taxon>
        <taxon>Ilyodon</taxon>
    </lineage>
</organism>
<proteinExistence type="predicted"/>
<evidence type="ECO:0000313" key="3">
    <source>
        <dbReference type="Proteomes" id="UP001482620"/>
    </source>
</evidence>
<dbReference type="InterPro" id="IPR043502">
    <property type="entry name" value="DNA/RNA_pol_sf"/>
</dbReference>
<accession>A0ABV0TM63</accession>
<feature type="region of interest" description="Disordered" evidence="1">
    <location>
        <begin position="1"/>
        <end position="65"/>
    </location>
</feature>
<dbReference type="Proteomes" id="UP001482620">
    <property type="component" value="Unassembled WGS sequence"/>
</dbReference>
<sequence>MVQGANGGRQREREDGTYSIGEDAGLTRRSNQSSCHEETMSERRTGNPSMTPEPRRRCHDVTTLSSERHSGTCWVMSSLQFHQGSPGPSVENETISEQGGQVKADPSKIQAVVEWPTPTTRKQLQRFSVSQTSTAGSEAEKAFHTLKVKFSS</sequence>
<evidence type="ECO:0000313" key="2">
    <source>
        <dbReference type="EMBL" id="MEQ2233896.1"/>
    </source>
</evidence>
<gene>
    <name evidence="2" type="ORF">ILYODFUR_026472</name>
</gene>
<dbReference type="SUPFAM" id="SSF56672">
    <property type="entry name" value="DNA/RNA polymerases"/>
    <property type="match status" value="1"/>
</dbReference>
<feature type="non-terminal residue" evidence="2">
    <location>
        <position position="152"/>
    </location>
</feature>
<dbReference type="EMBL" id="JAHRIQ010038112">
    <property type="protein sequence ID" value="MEQ2233896.1"/>
    <property type="molecule type" value="Genomic_DNA"/>
</dbReference>
<keyword evidence="3" id="KW-1185">Reference proteome</keyword>
<feature type="compositionally biased region" description="Basic and acidic residues" evidence="1">
    <location>
        <begin position="35"/>
        <end position="45"/>
    </location>
</feature>
<feature type="region of interest" description="Disordered" evidence="1">
    <location>
        <begin position="80"/>
        <end position="106"/>
    </location>
</feature>
<comment type="caution">
    <text evidence="2">The sequence shown here is derived from an EMBL/GenBank/DDBJ whole genome shotgun (WGS) entry which is preliminary data.</text>
</comment>
<evidence type="ECO:0000256" key="1">
    <source>
        <dbReference type="SAM" id="MobiDB-lite"/>
    </source>
</evidence>
<name>A0ABV0TM63_9TELE</name>